<dbReference type="AlphaFoldDB" id="A0A8R1IGW9"/>
<accession>A0A8R1IGW9</accession>
<sequence length="74" mass="7680">MYTATDAFVAGLINIIFALRPSDFVVGPKKAPFSLTKSPFGCTNTLEMSALTELIAPTCDAIAGATHSIGTGMN</sequence>
<evidence type="ECO:0000313" key="1">
    <source>
        <dbReference type="EnsemblMetazoa" id="CJA35931.1"/>
    </source>
</evidence>
<keyword evidence="2" id="KW-1185">Reference proteome</keyword>
<dbReference type="EnsemblMetazoa" id="CJA35931.1">
    <property type="protein sequence ID" value="CJA35931.1"/>
    <property type="gene ID" value="WBGene00211778"/>
</dbReference>
<protein>
    <submittedName>
        <fullName evidence="1">Uncharacterized protein</fullName>
    </submittedName>
</protein>
<reference evidence="1" key="2">
    <citation type="submission" date="2022-06" db="UniProtKB">
        <authorList>
            <consortium name="EnsemblMetazoa"/>
        </authorList>
    </citation>
    <scope>IDENTIFICATION</scope>
    <source>
        <strain evidence="1">DF5081</strain>
    </source>
</reference>
<reference evidence="2" key="1">
    <citation type="submission" date="2010-08" db="EMBL/GenBank/DDBJ databases">
        <authorList>
            <consortium name="Caenorhabditis japonica Sequencing Consortium"/>
            <person name="Wilson R.K."/>
        </authorList>
    </citation>
    <scope>NUCLEOTIDE SEQUENCE [LARGE SCALE GENOMIC DNA]</scope>
    <source>
        <strain evidence="2">DF5081</strain>
    </source>
</reference>
<evidence type="ECO:0000313" key="2">
    <source>
        <dbReference type="Proteomes" id="UP000005237"/>
    </source>
</evidence>
<proteinExistence type="predicted"/>
<dbReference type="Proteomes" id="UP000005237">
    <property type="component" value="Unassembled WGS sequence"/>
</dbReference>
<organism evidence="1 2">
    <name type="scientific">Caenorhabditis japonica</name>
    <dbReference type="NCBI Taxonomy" id="281687"/>
    <lineage>
        <taxon>Eukaryota</taxon>
        <taxon>Metazoa</taxon>
        <taxon>Ecdysozoa</taxon>
        <taxon>Nematoda</taxon>
        <taxon>Chromadorea</taxon>
        <taxon>Rhabditida</taxon>
        <taxon>Rhabditina</taxon>
        <taxon>Rhabditomorpha</taxon>
        <taxon>Rhabditoidea</taxon>
        <taxon>Rhabditidae</taxon>
        <taxon>Peloderinae</taxon>
        <taxon>Caenorhabditis</taxon>
    </lineage>
</organism>
<name>A0A8R1IGW9_CAEJA</name>